<comment type="caution">
    <text evidence="2">The sequence shown here is derived from an EMBL/GenBank/DDBJ whole genome shotgun (WGS) entry which is preliminary data.</text>
</comment>
<name>A0A497XB13_9PROT</name>
<keyword evidence="3" id="KW-1185">Reference proteome</keyword>
<dbReference type="InterPro" id="IPR021494">
    <property type="entry name" value="DUF3149"/>
</dbReference>
<evidence type="ECO:0000313" key="3">
    <source>
        <dbReference type="Proteomes" id="UP000268908"/>
    </source>
</evidence>
<organism evidence="2 3">
    <name type="scientific">Sulfurisoma sediminicola</name>
    <dbReference type="NCBI Taxonomy" id="1381557"/>
    <lineage>
        <taxon>Bacteria</taxon>
        <taxon>Pseudomonadati</taxon>
        <taxon>Pseudomonadota</taxon>
        <taxon>Betaproteobacteria</taxon>
        <taxon>Nitrosomonadales</taxon>
        <taxon>Sterolibacteriaceae</taxon>
        <taxon>Sulfurisoma</taxon>
    </lineage>
</organism>
<dbReference type="OrthoDB" id="8594755at2"/>
<keyword evidence="1" id="KW-0472">Membrane</keyword>
<dbReference type="RefSeq" id="WP_121242389.1">
    <property type="nucleotide sequence ID" value="NZ_BHVV01000003.1"/>
</dbReference>
<dbReference type="EMBL" id="RCCI01000006">
    <property type="protein sequence ID" value="RLJ63573.1"/>
    <property type="molecule type" value="Genomic_DNA"/>
</dbReference>
<keyword evidence="1" id="KW-0812">Transmembrane</keyword>
<sequence length="45" mass="5232">MAWQLLFGSDMGLFSLFVIAFVIAMAIFLYRYATKHMEEDARQAK</sequence>
<reference evidence="2 3" key="1">
    <citation type="submission" date="2018-10" db="EMBL/GenBank/DDBJ databases">
        <title>Genomic Encyclopedia of Type Strains, Phase IV (KMG-IV): sequencing the most valuable type-strain genomes for metagenomic binning, comparative biology and taxonomic classification.</title>
        <authorList>
            <person name="Goeker M."/>
        </authorList>
    </citation>
    <scope>NUCLEOTIDE SEQUENCE [LARGE SCALE GENOMIC DNA]</scope>
    <source>
        <strain evidence="2 3">DSM 26916</strain>
    </source>
</reference>
<evidence type="ECO:0000256" key="1">
    <source>
        <dbReference type="SAM" id="Phobius"/>
    </source>
</evidence>
<keyword evidence="1" id="KW-1133">Transmembrane helix</keyword>
<dbReference type="Pfam" id="PF11346">
    <property type="entry name" value="DUF3149"/>
    <property type="match status" value="1"/>
</dbReference>
<gene>
    <name evidence="2" type="ORF">DFR35_2201</name>
</gene>
<feature type="transmembrane region" description="Helical" evidence="1">
    <location>
        <begin position="12"/>
        <end position="33"/>
    </location>
</feature>
<dbReference type="Proteomes" id="UP000268908">
    <property type="component" value="Unassembled WGS sequence"/>
</dbReference>
<dbReference type="AlphaFoldDB" id="A0A497XB13"/>
<accession>A0A497XB13</accession>
<protein>
    <submittedName>
        <fullName evidence="2">Uncharacterized protein DUF3149</fullName>
    </submittedName>
</protein>
<evidence type="ECO:0000313" key="2">
    <source>
        <dbReference type="EMBL" id="RLJ63573.1"/>
    </source>
</evidence>
<proteinExistence type="predicted"/>